<evidence type="ECO:0000313" key="2">
    <source>
        <dbReference type="EMBL" id="GBE85087.1"/>
    </source>
</evidence>
<feature type="compositionally biased region" description="Basic residues" evidence="1">
    <location>
        <begin position="130"/>
        <end position="143"/>
    </location>
</feature>
<name>A0A401GS92_9APHY</name>
<proteinExistence type="predicted"/>
<dbReference type="GeneID" id="38782004"/>
<evidence type="ECO:0000313" key="3">
    <source>
        <dbReference type="Proteomes" id="UP000287166"/>
    </source>
</evidence>
<feature type="compositionally biased region" description="Basic and acidic residues" evidence="1">
    <location>
        <begin position="112"/>
        <end position="129"/>
    </location>
</feature>
<keyword evidence="3" id="KW-1185">Reference proteome</keyword>
<dbReference type="InParanoid" id="A0A401GS92"/>
<dbReference type="OrthoDB" id="2984821at2759"/>
<reference evidence="2 3" key="1">
    <citation type="journal article" date="2018" name="Sci. Rep.">
        <title>Genome sequence of the cauliflower mushroom Sparassis crispa (Hanabiratake) and its association with beneficial usage.</title>
        <authorList>
            <person name="Kiyama R."/>
            <person name="Furutani Y."/>
            <person name="Kawaguchi K."/>
            <person name="Nakanishi T."/>
        </authorList>
    </citation>
    <scope>NUCLEOTIDE SEQUENCE [LARGE SCALE GENOMIC DNA]</scope>
</reference>
<organism evidence="2 3">
    <name type="scientific">Sparassis crispa</name>
    <dbReference type="NCBI Taxonomy" id="139825"/>
    <lineage>
        <taxon>Eukaryota</taxon>
        <taxon>Fungi</taxon>
        <taxon>Dikarya</taxon>
        <taxon>Basidiomycota</taxon>
        <taxon>Agaricomycotina</taxon>
        <taxon>Agaricomycetes</taxon>
        <taxon>Polyporales</taxon>
        <taxon>Sparassidaceae</taxon>
        <taxon>Sparassis</taxon>
    </lineage>
</organism>
<feature type="compositionally biased region" description="Low complexity" evidence="1">
    <location>
        <begin position="145"/>
        <end position="164"/>
    </location>
</feature>
<feature type="region of interest" description="Disordered" evidence="1">
    <location>
        <begin position="112"/>
        <end position="164"/>
    </location>
</feature>
<comment type="caution">
    <text evidence="2">The sequence shown here is derived from an EMBL/GenBank/DDBJ whole genome shotgun (WGS) entry which is preliminary data.</text>
</comment>
<dbReference type="EMBL" id="BFAD01000007">
    <property type="protein sequence ID" value="GBE85087.1"/>
    <property type="molecule type" value="Genomic_DNA"/>
</dbReference>
<protein>
    <submittedName>
        <fullName evidence="2">Uncharacterized protein</fullName>
    </submittedName>
</protein>
<sequence>MPTSLELAISSVISSQKSLSVPNVLAAYLHTTGFLPEPDLTHCGGAVAHEALVAFEHALDKQPAPPRSRVHAAEIDDVRKRYWLSRLGNEAPNRCTCPSCGKTVAYARAQLEDQKEQEASGEKPKQKTRDGRKKKKRVVKRRTGSSDSSSSYNPYGASSSTSVL</sequence>
<evidence type="ECO:0000256" key="1">
    <source>
        <dbReference type="SAM" id="MobiDB-lite"/>
    </source>
</evidence>
<dbReference type="RefSeq" id="XP_027616000.1">
    <property type="nucleotide sequence ID" value="XM_027760199.1"/>
</dbReference>
<gene>
    <name evidence="2" type="ORF">SCP_0702730</name>
</gene>
<dbReference type="AlphaFoldDB" id="A0A401GS92"/>
<accession>A0A401GS92</accession>
<dbReference type="Proteomes" id="UP000287166">
    <property type="component" value="Unassembled WGS sequence"/>
</dbReference>